<organism evidence="2 3">
    <name type="scientific">Ambispora gerdemannii</name>
    <dbReference type="NCBI Taxonomy" id="144530"/>
    <lineage>
        <taxon>Eukaryota</taxon>
        <taxon>Fungi</taxon>
        <taxon>Fungi incertae sedis</taxon>
        <taxon>Mucoromycota</taxon>
        <taxon>Glomeromycotina</taxon>
        <taxon>Glomeromycetes</taxon>
        <taxon>Archaeosporales</taxon>
        <taxon>Ambisporaceae</taxon>
        <taxon>Ambispora</taxon>
    </lineage>
</organism>
<sequence length="194" mass="22053">VRSAPIIGGSMGDTAYDSTSDVELTKLFTTSKLPGFEVGPNLWCIFRIIPQIHNFDKSTFTQTYHVEVSYKRIEFPFLQLAANMGGFVSLLSALYFFLLGSKRLDPWGAVQRYILKSIPPPPTVSPYTNTLNKNQQISYRYGNAYRSIGISYYDPQVKRLRKELRAEMHAIANDIGKLKLYLSQYLQGVIPQNE</sequence>
<keyword evidence="1" id="KW-0472">Membrane</keyword>
<dbReference type="AlphaFoldDB" id="A0A9N9H5F0"/>
<evidence type="ECO:0000256" key="1">
    <source>
        <dbReference type="SAM" id="Phobius"/>
    </source>
</evidence>
<dbReference type="Proteomes" id="UP000789831">
    <property type="component" value="Unassembled WGS sequence"/>
</dbReference>
<comment type="caution">
    <text evidence="2">The sequence shown here is derived from an EMBL/GenBank/DDBJ whole genome shotgun (WGS) entry which is preliminary data.</text>
</comment>
<gene>
    <name evidence="2" type="ORF">AGERDE_LOCUS11549</name>
</gene>
<dbReference type="OrthoDB" id="5594682at2759"/>
<accession>A0A9N9H5F0</accession>
<name>A0A9N9H5F0_9GLOM</name>
<evidence type="ECO:0000313" key="2">
    <source>
        <dbReference type="EMBL" id="CAG8654752.1"/>
    </source>
</evidence>
<keyword evidence="1" id="KW-1133">Transmembrane helix</keyword>
<feature type="transmembrane region" description="Helical" evidence="1">
    <location>
        <begin position="77"/>
        <end position="98"/>
    </location>
</feature>
<feature type="non-terminal residue" evidence="2">
    <location>
        <position position="194"/>
    </location>
</feature>
<dbReference type="EMBL" id="CAJVPL010005114">
    <property type="protein sequence ID" value="CAG8654752.1"/>
    <property type="molecule type" value="Genomic_DNA"/>
</dbReference>
<protein>
    <submittedName>
        <fullName evidence="2">1301_t:CDS:1</fullName>
    </submittedName>
</protein>
<reference evidence="2" key="1">
    <citation type="submission" date="2021-06" db="EMBL/GenBank/DDBJ databases">
        <authorList>
            <person name="Kallberg Y."/>
            <person name="Tangrot J."/>
            <person name="Rosling A."/>
        </authorList>
    </citation>
    <scope>NUCLEOTIDE SEQUENCE</scope>
    <source>
        <strain evidence="2">MT106</strain>
    </source>
</reference>
<evidence type="ECO:0000313" key="3">
    <source>
        <dbReference type="Proteomes" id="UP000789831"/>
    </source>
</evidence>
<keyword evidence="3" id="KW-1185">Reference proteome</keyword>
<keyword evidence="1" id="KW-0812">Transmembrane</keyword>
<proteinExistence type="predicted"/>